<gene>
    <name evidence="1" type="ORF">UFOVP403_25</name>
</gene>
<reference evidence="1" key="1">
    <citation type="submission" date="2020-04" db="EMBL/GenBank/DDBJ databases">
        <authorList>
            <person name="Chiriac C."/>
            <person name="Salcher M."/>
            <person name="Ghai R."/>
            <person name="Kavagutti S V."/>
        </authorList>
    </citation>
    <scope>NUCLEOTIDE SEQUENCE</scope>
</reference>
<dbReference type="Pfam" id="PF25675">
    <property type="entry name" value="Phage_nozzle"/>
    <property type="match status" value="1"/>
</dbReference>
<dbReference type="EMBL" id="LR796375">
    <property type="protein sequence ID" value="CAB4140430.1"/>
    <property type="molecule type" value="Genomic_DNA"/>
</dbReference>
<organism evidence="1">
    <name type="scientific">uncultured Caudovirales phage</name>
    <dbReference type="NCBI Taxonomy" id="2100421"/>
    <lineage>
        <taxon>Viruses</taxon>
        <taxon>Duplodnaviria</taxon>
        <taxon>Heunggongvirae</taxon>
        <taxon>Uroviricota</taxon>
        <taxon>Caudoviricetes</taxon>
        <taxon>Peduoviridae</taxon>
        <taxon>Maltschvirus</taxon>
        <taxon>Maltschvirus maltsch</taxon>
    </lineage>
</organism>
<evidence type="ECO:0008006" key="2">
    <source>
        <dbReference type="Google" id="ProtNLM"/>
    </source>
</evidence>
<sequence length="833" mass="90049">MALITVPIPNMLNGVSQQTPSLRFATQAEAQENAYSSPVEGLGKRPPTEHVASLIAGNAGSAHVHVIDRGDGIERYILVLRDDDIKVFDTNGVEQVVVKPDGVGYLNVEAGYTAETAFKAVSVGDYTFIVNRGVQVTIDNATTTAQAQEALVWVKQGAYSTKYTVSGDLNGSYTSRNSSLTNGTIGSTQTVDGESFTADTSSASSNFIAASLKIALTGGVTPTITRNGYVIHITQSPAFSLTVSDGLSGSGLGLVKGSVQSFTDLPSVAKNGMVVDVEGLPESGQDNYWLKFTSKNGANIGEGSWSETVAPGIKYRLTYSKMPHVLIRQSDGSFIFKEADGSTPIQPGGWIGPGYPPGADYSVAKWADRECGDEGTNPAPSFVGKTINDIFLFRGRFGILAGENVILSEAAEFFNFWRTTVTTLLDTDPIDIGSAYSSITIFRSAIPFSERLVLFSDQAQFVMTGNPNLTPTTATLNIVSNYDCLNRPRPAVVGESIFFPFDRGGYSGIREMIANPDDSSLLVAPDISAQIPKYIKGKIIQLSASSHDNVMVALADGDQSRLYVYRWLNSGNERVQSSWSEWSFNGGSIKAATWSKSTLFMVIQRNQALYLEKLTVEPNRRDTNSQFITALDRRFSPAPGNISHNAGITTITLPYQVVDASKVRVVRQASVAGGVTTEAGYVYDSTATNGSNIITIEGNLTGIPVWVGDTYTTRYEFSIPYLKGNSDNARVAFAAGRFQLRNMSLIYSNTAFFTAKVTHKLTGTQYTYTYTGNLLGTGFGIIGQTPIVSGTYKFPIYGKNDEMCVELINDTHMPSYFMSAEYESSYDTRSQRG</sequence>
<dbReference type="InterPro" id="IPR058003">
    <property type="entry name" value="Phage_gp12"/>
</dbReference>
<evidence type="ECO:0000313" key="1">
    <source>
        <dbReference type="EMBL" id="CAB4140430.1"/>
    </source>
</evidence>
<proteinExistence type="predicted"/>
<name>A0A6J5M5S0_9CAUD</name>
<protein>
    <recommendedName>
        <fullName evidence="2">Tail tubular protein B</fullName>
    </recommendedName>
</protein>
<accession>A0A6J5M5S0</accession>